<dbReference type="Proteomes" id="UP000078532">
    <property type="component" value="Unassembled WGS sequence"/>
</dbReference>
<proteinExistence type="predicted"/>
<dbReference type="RefSeq" id="WP_066666534.1">
    <property type="nucleotide sequence ID" value="NZ_LYVF01000047.1"/>
</dbReference>
<evidence type="ECO:0000313" key="2">
    <source>
        <dbReference type="Proteomes" id="UP000078532"/>
    </source>
</evidence>
<name>A0A1B7LHY3_9FIRM</name>
<dbReference type="EMBL" id="LYVF01000047">
    <property type="protein sequence ID" value="OAT85794.1"/>
    <property type="molecule type" value="Genomic_DNA"/>
</dbReference>
<sequence>MEQLEQARIKLEEASRLVREAADLSLTAMLQDTRHKAPVARLWEAFLGDFLYYVRLKGRQNRCNLFSLISFARIWHR</sequence>
<organism evidence="1 2">
    <name type="scientific">Desulfotomaculum copahuensis</name>
    <dbReference type="NCBI Taxonomy" id="1838280"/>
    <lineage>
        <taxon>Bacteria</taxon>
        <taxon>Bacillati</taxon>
        <taxon>Bacillota</taxon>
        <taxon>Clostridia</taxon>
        <taxon>Eubacteriales</taxon>
        <taxon>Desulfotomaculaceae</taxon>
        <taxon>Desulfotomaculum</taxon>
    </lineage>
</organism>
<accession>A0A1B7LHY3</accession>
<evidence type="ECO:0000313" key="1">
    <source>
        <dbReference type="EMBL" id="OAT85794.1"/>
    </source>
</evidence>
<dbReference type="OrthoDB" id="2905737at2"/>
<dbReference type="STRING" id="1838280.A6M21_04690"/>
<comment type="caution">
    <text evidence="1">The sequence shown here is derived from an EMBL/GenBank/DDBJ whole genome shotgun (WGS) entry which is preliminary data.</text>
</comment>
<reference evidence="1 2" key="1">
    <citation type="submission" date="2016-04" db="EMBL/GenBank/DDBJ databases">
        <authorList>
            <person name="Evans L.H."/>
            <person name="Alamgir A."/>
            <person name="Owens N."/>
            <person name="Weber N.D."/>
            <person name="Virtaneva K."/>
            <person name="Barbian K."/>
            <person name="Babar A."/>
            <person name="Rosenke K."/>
        </authorList>
    </citation>
    <scope>NUCLEOTIDE SEQUENCE [LARGE SCALE GENOMIC DNA]</scope>
    <source>
        <strain evidence="1 2">LMa1</strain>
    </source>
</reference>
<gene>
    <name evidence="1" type="ORF">A6M21_04690</name>
</gene>
<protein>
    <submittedName>
        <fullName evidence="1">Uncharacterized protein</fullName>
    </submittedName>
</protein>
<dbReference type="AlphaFoldDB" id="A0A1B7LHY3"/>
<keyword evidence="2" id="KW-1185">Reference proteome</keyword>